<dbReference type="EMBL" id="LN483332">
    <property type="protein sequence ID" value="CED85585.1"/>
    <property type="molecule type" value="Genomic_DNA"/>
</dbReference>
<reference evidence="2" key="1">
    <citation type="submission" date="2014-08" db="EMBL/GenBank/DDBJ databases">
        <authorList>
            <person name="Sharma Rahul"/>
            <person name="Thines Marco"/>
        </authorList>
    </citation>
    <scope>NUCLEOTIDE SEQUENCE</scope>
</reference>
<evidence type="ECO:0000313" key="2">
    <source>
        <dbReference type="EMBL" id="CED85585.1"/>
    </source>
</evidence>
<protein>
    <submittedName>
        <fullName evidence="2">Uncharacterized protein</fullName>
    </submittedName>
</protein>
<name>A0A0F7SYD7_PHARH</name>
<proteinExistence type="predicted"/>
<feature type="region of interest" description="Disordered" evidence="1">
    <location>
        <begin position="1"/>
        <end position="39"/>
    </location>
</feature>
<feature type="compositionally biased region" description="Basic and acidic residues" evidence="1">
    <location>
        <begin position="29"/>
        <end position="39"/>
    </location>
</feature>
<accession>A0A0F7SYD7</accession>
<organism evidence="2">
    <name type="scientific">Phaffia rhodozyma</name>
    <name type="common">Yeast</name>
    <name type="synonym">Xanthophyllomyces dendrorhous</name>
    <dbReference type="NCBI Taxonomy" id="264483"/>
    <lineage>
        <taxon>Eukaryota</taxon>
        <taxon>Fungi</taxon>
        <taxon>Dikarya</taxon>
        <taxon>Basidiomycota</taxon>
        <taxon>Agaricomycotina</taxon>
        <taxon>Tremellomycetes</taxon>
        <taxon>Cystofilobasidiales</taxon>
        <taxon>Mrakiaceae</taxon>
        <taxon>Phaffia</taxon>
    </lineage>
</organism>
<evidence type="ECO:0000256" key="1">
    <source>
        <dbReference type="SAM" id="MobiDB-lite"/>
    </source>
</evidence>
<dbReference type="AlphaFoldDB" id="A0A0F7SYD7"/>
<sequence>MSDKQGTSERNAGAGGFVAPGEGPAHGRQQRERQTPEDKHCGCCRVQRLAWVWDGQLDKVREVVNKEY</sequence>